<organism evidence="7 8">
    <name type="scientific">Helianthus annuus</name>
    <name type="common">Common sunflower</name>
    <dbReference type="NCBI Taxonomy" id="4232"/>
    <lineage>
        <taxon>Eukaryota</taxon>
        <taxon>Viridiplantae</taxon>
        <taxon>Streptophyta</taxon>
        <taxon>Embryophyta</taxon>
        <taxon>Tracheophyta</taxon>
        <taxon>Spermatophyta</taxon>
        <taxon>Magnoliopsida</taxon>
        <taxon>eudicotyledons</taxon>
        <taxon>Gunneridae</taxon>
        <taxon>Pentapetalae</taxon>
        <taxon>asterids</taxon>
        <taxon>campanulids</taxon>
        <taxon>Asterales</taxon>
        <taxon>Asteraceae</taxon>
        <taxon>Asteroideae</taxon>
        <taxon>Heliantheae alliance</taxon>
        <taxon>Heliantheae</taxon>
        <taxon>Helianthus</taxon>
    </lineage>
</organism>
<feature type="domain" description="TF-B3" evidence="6">
    <location>
        <begin position="1"/>
        <end position="89"/>
    </location>
</feature>
<gene>
    <name evidence="7" type="ORF">HanXRQr2_Chr05g0206111</name>
</gene>
<keyword evidence="8" id="KW-1185">Reference proteome</keyword>
<keyword evidence="2" id="KW-0805">Transcription regulation</keyword>
<dbReference type="SUPFAM" id="SSF101936">
    <property type="entry name" value="DNA-binding pseudobarrel domain"/>
    <property type="match status" value="1"/>
</dbReference>
<protein>
    <submittedName>
        <fullName evidence="7">Transcription factor B3-Domain family</fullName>
    </submittedName>
</protein>
<dbReference type="InterPro" id="IPR050655">
    <property type="entry name" value="Plant_B3_domain"/>
</dbReference>
<dbReference type="PROSITE" id="PS50863">
    <property type="entry name" value="B3"/>
    <property type="match status" value="1"/>
</dbReference>
<evidence type="ECO:0000256" key="3">
    <source>
        <dbReference type="ARBA" id="ARBA00023125"/>
    </source>
</evidence>
<keyword evidence="3" id="KW-0238">DNA-binding</keyword>
<evidence type="ECO:0000256" key="5">
    <source>
        <dbReference type="ARBA" id="ARBA00023242"/>
    </source>
</evidence>
<accession>A0A9K3IXX9</accession>
<evidence type="ECO:0000256" key="2">
    <source>
        <dbReference type="ARBA" id="ARBA00023015"/>
    </source>
</evidence>
<reference evidence="7" key="1">
    <citation type="journal article" date="2017" name="Nature">
        <title>The sunflower genome provides insights into oil metabolism, flowering and Asterid evolution.</title>
        <authorList>
            <person name="Badouin H."/>
            <person name="Gouzy J."/>
            <person name="Grassa C.J."/>
            <person name="Murat F."/>
            <person name="Staton S.E."/>
            <person name="Cottret L."/>
            <person name="Lelandais-Briere C."/>
            <person name="Owens G.L."/>
            <person name="Carrere S."/>
            <person name="Mayjonade B."/>
            <person name="Legrand L."/>
            <person name="Gill N."/>
            <person name="Kane N.C."/>
            <person name="Bowers J.E."/>
            <person name="Hubner S."/>
            <person name="Bellec A."/>
            <person name="Berard A."/>
            <person name="Berges H."/>
            <person name="Blanchet N."/>
            <person name="Boniface M.C."/>
            <person name="Brunel D."/>
            <person name="Catrice O."/>
            <person name="Chaidir N."/>
            <person name="Claudel C."/>
            <person name="Donnadieu C."/>
            <person name="Faraut T."/>
            <person name="Fievet G."/>
            <person name="Helmstetter N."/>
            <person name="King M."/>
            <person name="Knapp S.J."/>
            <person name="Lai Z."/>
            <person name="Le Paslier M.C."/>
            <person name="Lippi Y."/>
            <person name="Lorenzon L."/>
            <person name="Mandel J.R."/>
            <person name="Marage G."/>
            <person name="Marchand G."/>
            <person name="Marquand E."/>
            <person name="Bret-Mestries E."/>
            <person name="Morien E."/>
            <person name="Nambeesan S."/>
            <person name="Nguyen T."/>
            <person name="Pegot-Espagnet P."/>
            <person name="Pouilly N."/>
            <person name="Raftis F."/>
            <person name="Sallet E."/>
            <person name="Schiex T."/>
            <person name="Thomas J."/>
            <person name="Vandecasteele C."/>
            <person name="Vares D."/>
            <person name="Vear F."/>
            <person name="Vautrin S."/>
            <person name="Crespi M."/>
            <person name="Mangin B."/>
            <person name="Burke J.M."/>
            <person name="Salse J."/>
            <person name="Munos S."/>
            <person name="Vincourt P."/>
            <person name="Rieseberg L.H."/>
            <person name="Langlade N.B."/>
        </authorList>
    </citation>
    <scope>NUCLEOTIDE SEQUENCE</scope>
    <source>
        <tissue evidence="7">Leaves</tissue>
    </source>
</reference>
<name>A0A9K3IXX9_HELAN</name>
<keyword evidence="5" id="KW-0539">Nucleus</keyword>
<evidence type="ECO:0000313" key="8">
    <source>
        <dbReference type="Proteomes" id="UP000215914"/>
    </source>
</evidence>
<evidence type="ECO:0000256" key="4">
    <source>
        <dbReference type="ARBA" id="ARBA00023163"/>
    </source>
</evidence>
<dbReference type="Proteomes" id="UP000215914">
    <property type="component" value="Unassembled WGS sequence"/>
</dbReference>
<dbReference type="PANTHER" id="PTHR31920">
    <property type="entry name" value="B3 DOMAIN-CONTAINING"/>
    <property type="match status" value="1"/>
</dbReference>
<sequence>MNGADEVLLAIPSDAASKLWGNDKAPTNVLIQSQDGRTFNVSLSEAKGKHFFFHGWSNVVKHLQLKKGCLVLFNPVDFSTFKVTHFIDGVIQSSFWTSLLSTTSNFIVIPETILPNFHDYTSNDIISIIDIGNKIFHVKIETLDGKVGFSIGIDVIVNLFQLEPVVAPIDAVEEPAIDEQQDGRVYKFWLPDNVSRMAKLDSDLKPMTVRLLHLTQQEEFTNRTRHEKKGEGFRYALCKWSRFMKRACIKEGDTVHFSFDETHQVLNVELVVPHKRSTD</sequence>
<dbReference type="Gene3D" id="2.40.330.10">
    <property type="entry name" value="DNA-binding pseudobarrel domain"/>
    <property type="match status" value="1"/>
</dbReference>
<dbReference type="GO" id="GO:0003677">
    <property type="term" value="F:DNA binding"/>
    <property type="evidence" value="ECO:0007669"/>
    <property type="project" value="UniProtKB-KW"/>
</dbReference>
<keyword evidence="4" id="KW-0804">Transcription</keyword>
<proteinExistence type="predicted"/>
<comment type="subcellular location">
    <subcellularLocation>
        <location evidence="1">Nucleus</location>
    </subcellularLocation>
</comment>
<dbReference type="InterPro" id="IPR003340">
    <property type="entry name" value="B3_DNA-bd"/>
</dbReference>
<evidence type="ECO:0000313" key="7">
    <source>
        <dbReference type="EMBL" id="KAF5805183.1"/>
    </source>
</evidence>
<dbReference type="EMBL" id="MNCJ02000320">
    <property type="protein sequence ID" value="KAF5805183.1"/>
    <property type="molecule type" value="Genomic_DNA"/>
</dbReference>
<dbReference type="GO" id="GO:0005634">
    <property type="term" value="C:nucleus"/>
    <property type="evidence" value="ECO:0007669"/>
    <property type="project" value="UniProtKB-SubCell"/>
</dbReference>
<reference evidence="7" key="2">
    <citation type="submission" date="2020-06" db="EMBL/GenBank/DDBJ databases">
        <title>Helianthus annuus Genome sequencing and assembly Release 2.</title>
        <authorList>
            <person name="Gouzy J."/>
            <person name="Langlade N."/>
            <person name="Munos S."/>
        </authorList>
    </citation>
    <scope>NUCLEOTIDE SEQUENCE</scope>
    <source>
        <tissue evidence="7">Leaves</tissue>
    </source>
</reference>
<comment type="caution">
    <text evidence="7">The sequence shown here is derived from an EMBL/GenBank/DDBJ whole genome shotgun (WGS) entry which is preliminary data.</text>
</comment>
<dbReference type="InterPro" id="IPR015300">
    <property type="entry name" value="DNA-bd_pseudobarrel_sf"/>
</dbReference>
<dbReference type="AlphaFoldDB" id="A0A9K3IXX9"/>
<evidence type="ECO:0000259" key="6">
    <source>
        <dbReference type="PROSITE" id="PS50863"/>
    </source>
</evidence>
<dbReference type="Gramene" id="mRNA:HanXRQr2_Chr05g0206111">
    <property type="protein sequence ID" value="mRNA:HanXRQr2_Chr05g0206111"/>
    <property type="gene ID" value="HanXRQr2_Chr05g0206111"/>
</dbReference>
<evidence type="ECO:0000256" key="1">
    <source>
        <dbReference type="ARBA" id="ARBA00004123"/>
    </source>
</evidence>
<dbReference type="PANTHER" id="PTHR31920:SF37">
    <property type="entry name" value="B3 DOMAIN-CONTAINING TRANSCRIPTION FACTOR VRN1"/>
    <property type="match status" value="1"/>
</dbReference>